<sequence length="722" mass="80293">MPVLSSCCFERLIRDGSLQSAYQQAVFLREYLNALYLCKQMNNDDATPLRIPWINSQDIQVYFGIQNADRECFLVDDEGTWKTMERACSLHSAPLVYHMNSAIDNSTSVQVPVGQQIDVILTVSNLLDIPLLMTDVQLMSTFEAEADENDHSDFQFNAVTADVLDEVPLPGHAADIPLVLSATCHRRGFLNITGVAYGLASVSFSDSELGVDAAQSYCNKMPVVYGYQLFNIRGRRLNSNKEERMTVVYAPDKRLEPHIVDSCPSLRIRCESSVVVEVLEDQLFFVPFTLENVGTLPIHKVTACATPNSNVLFTVVDGSASTDVSPRSVLSAVRTLEADAEGFRKKYLTFSLLAEGEMLPPAHTLYRICWIRAGGCFGDENDGENVQFLSGSVSQSHIKLVFYWHSELPNTSMPIRCRTFRLTYRYVCRKAIKLTCHRQRLSDHLQNDSGEHCSPSLLVDLNVQNIANLAGLAGCEIKLLGIIAHSADGYRIGNMISTKKDYVLQPGQSGNVCFDVRCSLRDKPADSFLPLSGVFSSGQMGNEIFDNPWHPSLVHHVGLAVFVSWSATWPAPDPTAVIGQSIVDDSTSFKASPWLWCGQTTRRMIVRRGECNETKLFLAVFTPCVLDLSSKLSIAVHTISDPRQSSVALRSHFITVRPIMASPTTGIQQLLAAEKKAAEQVNEARKRKARRLKQAKEEAQQEIDKYRTVSKTATLFIQPFLC</sequence>
<feature type="coiled-coil region" evidence="5">
    <location>
        <begin position="667"/>
        <end position="712"/>
    </location>
</feature>
<name>A0A183J2H4_9BILA</name>
<organism evidence="9">
    <name type="scientific">Soboliphyme baturini</name>
    <dbReference type="NCBI Taxonomy" id="241478"/>
    <lineage>
        <taxon>Eukaryota</taxon>
        <taxon>Metazoa</taxon>
        <taxon>Ecdysozoa</taxon>
        <taxon>Nematoda</taxon>
        <taxon>Enoplea</taxon>
        <taxon>Dorylaimia</taxon>
        <taxon>Dioctophymatida</taxon>
        <taxon>Dioctophymatoidea</taxon>
        <taxon>Soboliphymatidae</taxon>
        <taxon>Soboliphyme</taxon>
    </lineage>
</organism>
<dbReference type="GO" id="GO:0016471">
    <property type="term" value="C:vacuolar proton-transporting V-type ATPase complex"/>
    <property type="evidence" value="ECO:0007669"/>
    <property type="project" value="InterPro"/>
</dbReference>
<keyword evidence="4" id="KW-0406">Ion transport</keyword>
<dbReference type="EMBL" id="UZAM01013563">
    <property type="protein sequence ID" value="VDP28690.1"/>
    <property type="molecule type" value="Genomic_DNA"/>
</dbReference>
<dbReference type="FunFam" id="1.20.5.620:FF:000004">
    <property type="entry name" value="V-type proton ATPase subunit G"/>
    <property type="match status" value="1"/>
</dbReference>
<dbReference type="InterPro" id="IPR005124">
    <property type="entry name" value="V-ATPase_G"/>
</dbReference>
<proteinExistence type="inferred from homology"/>
<evidence type="ECO:0000313" key="7">
    <source>
        <dbReference type="EMBL" id="VDP28690.1"/>
    </source>
</evidence>
<evidence type="ECO:0000256" key="1">
    <source>
        <dbReference type="ARBA" id="ARBA00010066"/>
    </source>
</evidence>
<feature type="domain" description="TPPC8 first Ig-like" evidence="6">
    <location>
        <begin position="80"/>
        <end position="270"/>
    </location>
</feature>
<dbReference type="InterPro" id="IPR058541">
    <property type="entry name" value="Ig_TPPC8_1st"/>
</dbReference>
<dbReference type="Proteomes" id="UP000270296">
    <property type="component" value="Unassembled WGS sequence"/>
</dbReference>
<evidence type="ECO:0000259" key="6">
    <source>
        <dbReference type="Pfam" id="PF24545"/>
    </source>
</evidence>
<dbReference type="GO" id="GO:0046961">
    <property type="term" value="F:proton-transporting ATPase activity, rotational mechanism"/>
    <property type="evidence" value="ECO:0007669"/>
    <property type="project" value="InterPro"/>
</dbReference>
<dbReference type="PANTHER" id="PTHR12975:SF6">
    <property type="entry name" value="TRAFFICKING PROTEIN PARTICLE COMPLEX SUBUNIT 8"/>
    <property type="match status" value="1"/>
</dbReference>
<evidence type="ECO:0000256" key="4">
    <source>
        <dbReference type="ARBA" id="ARBA00023065"/>
    </source>
</evidence>
<dbReference type="PANTHER" id="PTHR12975">
    <property type="entry name" value="TRANSPORT PROTEIN TRAPP"/>
    <property type="match status" value="1"/>
</dbReference>
<comment type="similarity">
    <text evidence="1">Belongs to the V-ATPase G subunit family.</text>
</comment>
<reference evidence="9" key="1">
    <citation type="submission" date="2016-06" db="UniProtKB">
        <authorList>
            <consortium name="WormBaseParasite"/>
        </authorList>
    </citation>
    <scope>IDENTIFICATION</scope>
</reference>
<dbReference type="GO" id="GO:1990072">
    <property type="term" value="C:TRAPPIII protein complex"/>
    <property type="evidence" value="ECO:0007669"/>
    <property type="project" value="TreeGrafter"/>
</dbReference>
<evidence type="ECO:0000313" key="9">
    <source>
        <dbReference type="WBParaSite" id="SBAD_0001043201-mRNA-1"/>
    </source>
</evidence>
<dbReference type="Gene3D" id="1.20.5.620">
    <property type="entry name" value="F1F0 ATP synthase subunit B, membrane domain"/>
    <property type="match status" value="1"/>
</dbReference>
<protein>
    <submittedName>
        <fullName evidence="9">Integrin_alpha2 domain-containing protein</fullName>
    </submittedName>
</protein>
<dbReference type="Pfam" id="PF24545">
    <property type="entry name" value="Ig_TPPC8_1st"/>
    <property type="match status" value="1"/>
</dbReference>
<dbReference type="NCBIfam" id="TIGR01147">
    <property type="entry name" value="V_ATP_synt_G"/>
    <property type="match status" value="1"/>
</dbReference>
<accession>A0A183J2H4</accession>
<keyword evidence="2" id="KW-0813">Transport</keyword>
<dbReference type="OrthoDB" id="250802at2759"/>
<reference evidence="7 8" key="2">
    <citation type="submission" date="2018-11" db="EMBL/GenBank/DDBJ databases">
        <authorList>
            <consortium name="Pathogen Informatics"/>
        </authorList>
    </citation>
    <scope>NUCLEOTIDE SEQUENCE [LARGE SCALE GENOMIC DNA]</scope>
</reference>
<evidence type="ECO:0000256" key="2">
    <source>
        <dbReference type="ARBA" id="ARBA00022448"/>
    </source>
</evidence>
<dbReference type="InterPro" id="IPR024420">
    <property type="entry name" value="TRAPP_III_complex_Trs85"/>
</dbReference>
<keyword evidence="3" id="KW-0375">Hydrogen ion transport</keyword>
<dbReference type="AlphaFoldDB" id="A0A183J2H4"/>
<evidence type="ECO:0000313" key="8">
    <source>
        <dbReference type="Proteomes" id="UP000270296"/>
    </source>
</evidence>
<evidence type="ECO:0000256" key="3">
    <source>
        <dbReference type="ARBA" id="ARBA00022781"/>
    </source>
</evidence>
<gene>
    <name evidence="7" type="ORF">SBAD_LOCUS10072</name>
</gene>
<dbReference type="WBParaSite" id="SBAD_0001043201-mRNA-1">
    <property type="protein sequence ID" value="SBAD_0001043201-mRNA-1"/>
    <property type="gene ID" value="SBAD_0001043201"/>
</dbReference>
<dbReference type="Pfam" id="PF03179">
    <property type="entry name" value="V-ATPase_G"/>
    <property type="match status" value="1"/>
</dbReference>
<keyword evidence="5" id="KW-0175">Coiled coil</keyword>
<keyword evidence="8" id="KW-1185">Reference proteome</keyword>
<evidence type="ECO:0000256" key="5">
    <source>
        <dbReference type="SAM" id="Coils"/>
    </source>
</evidence>